<evidence type="ECO:0000313" key="2">
    <source>
        <dbReference type="Proteomes" id="UP001159405"/>
    </source>
</evidence>
<accession>A0ABN8RCI4</accession>
<dbReference type="Proteomes" id="UP001159405">
    <property type="component" value="Unassembled WGS sequence"/>
</dbReference>
<feature type="non-terminal residue" evidence="1">
    <location>
        <position position="1"/>
    </location>
</feature>
<dbReference type="EMBL" id="CALNXK010000221">
    <property type="protein sequence ID" value="CAH3177095.1"/>
    <property type="molecule type" value="Genomic_DNA"/>
</dbReference>
<keyword evidence="2" id="KW-1185">Reference proteome</keyword>
<organism evidence="1 2">
    <name type="scientific">Porites lobata</name>
    <dbReference type="NCBI Taxonomy" id="104759"/>
    <lineage>
        <taxon>Eukaryota</taxon>
        <taxon>Metazoa</taxon>
        <taxon>Cnidaria</taxon>
        <taxon>Anthozoa</taxon>
        <taxon>Hexacorallia</taxon>
        <taxon>Scleractinia</taxon>
        <taxon>Fungiina</taxon>
        <taxon>Poritidae</taxon>
        <taxon>Porites</taxon>
    </lineage>
</organism>
<comment type="caution">
    <text evidence="1">The sequence shown here is derived from an EMBL/GenBank/DDBJ whole genome shotgun (WGS) entry which is preliminary data.</text>
</comment>
<evidence type="ECO:0000313" key="1">
    <source>
        <dbReference type="EMBL" id="CAH3177095.1"/>
    </source>
</evidence>
<protein>
    <submittedName>
        <fullName evidence="1">Uncharacterized protein</fullName>
    </submittedName>
</protein>
<proteinExistence type="predicted"/>
<reference evidence="1 2" key="1">
    <citation type="submission" date="2022-05" db="EMBL/GenBank/DDBJ databases">
        <authorList>
            <consortium name="Genoscope - CEA"/>
            <person name="William W."/>
        </authorList>
    </citation>
    <scope>NUCLEOTIDE SEQUENCE [LARGE SCALE GENOMIC DNA]</scope>
</reference>
<gene>
    <name evidence="1" type="ORF">PLOB_00019053</name>
</gene>
<sequence length="137" mass="16059">YFDKLPFGLFFKIDDVANTEFKTTDPIDIPEGCTFPDGYKQCMEDYPGPDDEYDWEGICYEGLQVKEIPNEWITFKAVELRPTEHAKQGLLEVEMFLEINFLRKEDIGVTMNKQMIAYPPLRVRRHKLRINKGGDFV</sequence>
<name>A0ABN8RCI4_9CNID</name>